<dbReference type="OrthoDB" id="43460at2759"/>
<feature type="compositionally biased region" description="Basic and acidic residues" evidence="6">
    <location>
        <begin position="227"/>
        <end position="238"/>
    </location>
</feature>
<dbReference type="PANTHER" id="PTHR31859:SF1">
    <property type="entry name" value="TETRATRICOPEPTIDE REPEAT PROTEIN 39C"/>
    <property type="match status" value="1"/>
</dbReference>
<accession>A0A427YJL9</accession>
<gene>
    <name evidence="8" type="ORF">EHS25_009566</name>
</gene>
<evidence type="ECO:0000256" key="1">
    <source>
        <dbReference type="ARBA" id="ARBA00001933"/>
    </source>
</evidence>
<evidence type="ECO:0000256" key="3">
    <source>
        <dbReference type="ARBA" id="ARBA00022898"/>
    </source>
</evidence>
<dbReference type="CDD" id="cd00622">
    <property type="entry name" value="PLPDE_III_ODC"/>
    <property type="match status" value="1"/>
</dbReference>
<keyword evidence="4" id="KW-0456">Lyase</keyword>
<dbReference type="InterPro" id="IPR022644">
    <property type="entry name" value="De-COase2_N"/>
</dbReference>
<feature type="modified residue" description="N6-(pyridoxal phosphate)lysine" evidence="5">
    <location>
        <position position="1070"/>
    </location>
</feature>
<feature type="region of interest" description="Disordered" evidence="6">
    <location>
        <begin position="1296"/>
        <end position="1319"/>
    </location>
</feature>
<evidence type="ECO:0000256" key="6">
    <source>
        <dbReference type="SAM" id="MobiDB-lite"/>
    </source>
</evidence>
<dbReference type="Gene3D" id="3.20.20.10">
    <property type="entry name" value="Alanine racemase"/>
    <property type="match status" value="1"/>
</dbReference>
<evidence type="ECO:0000256" key="4">
    <source>
        <dbReference type="ARBA" id="ARBA00023239"/>
    </source>
</evidence>
<feature type="domain" description="Orn/DAP/Arg decarboxylase 2 N-terminal" evidence="7">
    <location>
        <begin position="1046"/>
        <end position="1279"/>
    </location>
</feature>
<feature type="compositionally biased region" description="Acidic residues" evidence="6">
    <location>
        <begin position="188"/>
        <end position="199"/>
    </location>
</feature>
<feature type="compositionally biased region" description="Low complexity" evidence="6">
    <location>
        <begin position="67"/>
        <end position="79"/>
    </location>
</feature>
<dbReference type="GO" id="GO:0006596">
    <property type="term" value="P:polyamine biosynthetic process"/>
    <property type="evidence" value="ECO:0007669"/>
    <property type="project" value="InterPro"/>
</dbReference>
<organism evidence="8 9">
    <name type="scientific">Saitozyma podzolica</name>
    <dbReference type="NCBI Taxonomy" id="1890683"/>
    <lineage>
        <taxon>Eukaryota</taxon>
        <taxon>Fungi</taxon>
        <taxon>Dikarya</taxon>
        <taxon>Basidiomycota</taxon>
        <taxon>Agaricomycotina</taxon>
        <taxon>Tremellomycetes</taxon>
        <taxon>Tremellales</taxon>
        <taxon>Trimorphomycetaceae</taxon>
        <taxon>Saitozyma</taxon>
    </lineage>
</organism>
<evidence type="ECO:0000259" key="7">
    <source>
        <dbReference type="Pfam" id="PF02784"/>
    </source>
</evidence>
<dbReference type="PROSITE" id="PS00878">
    <property type="entry name" value="ODR_DC_2_1"/>
    <property type="match status" value="1"/>
</dbReference>
<evidence type="ECO:0000313" key="9">
    <source>
        <dbReference type="Proteomes" id="UP000279259"/>
    </source>
</evidence>
<dbReference type="GO" id="GO:0004586">
    <property type="term" value="F:ornithine decarboxylase activity"/>
    <property type="evidence" value="ECO:0007669"/>
    <property type="project" value="UniProtKB-ARBA"/>
</dbReference>
<dbReference type="PRINTS" id="PR01179">
    <property type="entry name" value="ODADCRBXLASE"/>
</dbReference>
<evidence type="ECO:0000256" key="5">
    <source>
        <dbReference type="PIRSR" id="PIRSR600183-50"/>
    </source>
</evidence>
<feature type="compositionally biased region" description="Acidic residues" evidence="6">
    <location>
        <begin position="209"/>
        <end position="218"/>
    </location>
</feature>
<comment type="similarity">
    <text evidence="2">Belongs to the Orn/Lys/Arg decarboxylase class-II family.</text>
</comment>
<comment type="caution">
    <text evidence="8">The sequence shown here is derived from an EMBL/GenBank/DDBJ whole genome shotgun (WGS) entry which is preliminary data.</text>
</comment>
<dbReference type="SUPFAM" id="SSF50621">
    <property type="entry name" value="Alanine racemase C-terminal domain-like"/>
    <property type="match status" value="1"/>
</dbReference>
<feature type="active site" description="Proton donor" evidence="5">
    <location>
        <position position="1396"/>
    </location>
</feature>
<comment type="cofactor">
    <cofactor evidence="1 5">
        <name>pyridoxal 5'-phosphate</name>
        <dbReference type="ChEBI" id="CHEBI:597326"/>
    </cofactor>
</comment>
<dbReference type="Pfam" id="PF10300">
    <property type="entry name" value="Iml2-TPR_39"/>
    <property type="match status" value="1"/>
</dbReference>
<reference evidence="8 9" key="1">
    <citation type="submission" date="2018-11" db="EMBL/GenBank/DDBJ databases">
        <title>Genome sequence of Saitozyma podzolica DSM 27192.</title>
        <authorList>
            <person name="Aliyu H."/>
            <person name="Gorte O."/>
            <person name="Ochsenreither K."/>
        </authorList>
    </citation>
    <scope>NUCLEOTIDE SEQUENCE [LARGE SCALE GENOMIC DNA]</scope>
    <source>
        <strain evidence="8 9">DSM 27192</strain>
    </source>
</reference>
<name>A0A427YJL9_9TREE</name>
<dbReference type="STRING" id="1890683.A0A427YJL9"/>
<feature type="compositionally biased region" description="Polar residues" evidence="6">
    <location>
        <begin position="88"/>
        <end position="116"/>
    </location>
</feature>
<dbReference type="EMBL" id="RSCD01000008">
    <property type="protein sequence ID" value="RSH91267.1"/>
    <property type="molecule type" value="Genomic_DNA"/>
</dbReference>
<dbReference type="PRINTS" id="PR01182">
    <property type="entry name" value="ORNDCRBXLASE"/>
</dbReference>
<dbReference type="SUPFAM" id="SSF51419">
    <property type="entry name" value="PLP-binding barrel"/>
    <property type="match status" value="1"/>
</dbReference>
<dbReference type="InterPro" id="IPR022653">
    <property type="entry name" value="De-COase2_pyr-phos_BS"/>
</dbReference>
<keyword evidence="3 5" id="KW-0663">Pyridoxal phosphate</keyword>
<keyword evidence="9" id="KW-1185">Reference proteome</keyword>
<dbReference type="InterPro" id="IPR011990">
    <property type="entry name" value="TPR-like_helical_dom_sf"/>
</dbReference>
<dbReference type="SUPFAM" id="SSF48452">
    <property type="entry name" value="TPR-like"/>
    <property type="match status" value="1"/>
</dbReference>
<dbReference type="GO" id="GO:0005829">
    <property type="term" value="C:cytosol"/>
    <property type="evidence" value="ECO:0007669"/>
    <property type="project" value="TreeGrafter"/>
</dbReference>
<evidence type="ECO:0000313" key="8">
    <source>
        <dbReference type="EMBL" id="RSH91267.1"/>
    </source>
</evidence>
<dbReference type="Pfam" id="PF02784">
    <property type="entry name" value="Orn_Arg_deC_N"/>
    <property type="match status" value="1"/>
</dbReference>
<protein>
    <recommendedName>
        <fullName evidence="7">Orn/DAP/Arg decarboxylase 2 N-terminal domain-containing protein</fullName>
    </recommendedName>
</protein>
<dbReference type="GO" id="GO:0005634">
    <property type="term" value="C:nucleus"/>
    <property type="evidence" value="ECO:0007669"/>
    <property type="project" value="TreeGrafter"/>
</dbReference>
<dbReference type="GO" id="GO:0005741">
    <property type="term" value="C:mitochondrial outer membrane"/>
    <property type="evidence" value="ECO:0007669"/>
    <property type="project" value="TreeGrafter"/>
</dbReference>
<dbReference type="FunFam" id="3.20.20.10:FF:000005">
    <property type="entry name" value="Ornithine decarboxylase"/>
    <property type="match status" value="1"/>
</dbReference>
<dbReference type="InterPro" id="IPR019412">
    <property type="entry name" value="IML2/TPR_39"/>
</dbReference>
<feature type="compositionally biased region" description="Basic and acidic residues" evidence="6">
    <location>
        <begin position="13"/>
        <end position="29"/>
    </location>
</feature>
<dbReference type="Gene3D" id="2.40.37.10">
    <property type="entry name" value="Lyase, Ornithine Decarboxylase, Chain A, domain 1"/>
    <property type="match status" value="1"/>
</dbReference>
<dbReference type="InterPro" id="IPR009006">
    <property type="entry name" value="Ala_racemase/Decarboxylase_C"/>
</dbReference>
<dbReference type="PANTHER" id="PTHR31859">
    <property type="entry name" value="TETRATRICOPEPTIDE REPEAT PROTEIN 39 FAMILY MEMBER"/>
    <property type="match status" value="1"/>
</dbReference>
<proteinExistence type="inferred from homology"/>
<dbReference type="InterPro" id="IPR002433">
    <property type="entry name" value="Orn_de-COase"/>
</dbReference>
<dbReference type="Proteomes" id="UP000279259">
    <property type="component" value="Unassembled WGS sequence"/>
</dbReference>
<dbReference type="InterPro" id="IPR000183">
    <property type="entry name" value="Orn/DAP/Arg_de-COase"/>
</dbReference>
<feature type="region of interest" description="Disordered" evidence="6">
    <location>
        <begin position="1"/>
        <end position="247"/>
    </location>
</feature>
<sequence length="1468" mass="159659">MSFLRKASLKKKKSDEIPSPKGARGDRPPKSRSTRSVSEASSMTAEGDPSPRLRKTSLTTKGKKRLSSLFSSSSLSSFASERDASPRGPSNLNISTSTSGASTPTRNGSVQASGRYSTLDGKGLPPEPTALADGVKSIRLGSDEVPVTDSPTASPITPTALGKSAGPVPASGEQTVRRQREPSLYSQWDDDEESSDEELAFMTPSEGLSEVEEEEEEQVVPINGKSENSKTEAERNASRIDVAGTGPSTISRHHVAVADTKVIRRAVTAKSALSVNQAKVLAQDVDTCREVLTLFLTSHMREAEELCHNSDPDGNHLYLQSAHGIIQALKGMMTFDSIDLHNALEICKGTAVTASALRKPSDGLVTRLGGLVKSGAGVARVKAMTPLERHAELVYAETSLMKAMLAIIAGGDWLGLVREALNMRTAHGIYRTLQQYLEEADKDGFDEDIDMDFRSGVLLGTGTSSLMLSLLPGKVLKIAEVFGYAGDRKVALDTLMAAGGWSKDSTKPAYDENNEGIRRPVCDMILLAFHLVISVLMPVAGVDISVARNILAYNMRRYPDGVFFLYFQARLNTAEAKPELANKCLQRALDLKLEYVQLQHMCLWDYACNFLMLGNWKGALDCFSILKNESNWSRAVYTYASAACLVELVQDGYEGATIETADSLMKEVPKLTKKLAGKSLPIEKLASRKTRKFEAQGKTLFLPAMELAYVFGSLSHTPRKDLLTIQLPRIDRMLAKLEKSTPEEYGNGQNYWDDYCLGHFLRGVVQFTARYQPPEAVDMAKVDETAEFSDEEIDHGAEKDFLAALRHGPDVQLDHYIIYHCHYELGKLYARRGDTAQAKKNFDVVMSGKLLEVNHHEKKSHGKYSLEGALLLKTHAALQSLKESNGDENATPAVVSPLKRPNVCTPSTLRPRLWPTLPETAADPIPPLHTTSKMTTMTQHLPLSAGTLRLRPPVDRAHQHPSPAGTAPSVGDLVKVLDPSAEGNYVPLFALPTPPVSGPARRVDFVDPAAHVVDTPIHQLINETVASRAVVDGGDESAFFAADLSAVYQAVQMWRASPIGDRVEIFYAVKCNPSVEVLHLLSLMGTSFDCASTAEIKQVLSLPSAPSPERIIFANPCKPASFIRTAAESGVAMMTFDNADELHKIRRVHPEAKLVLRILTDDSKSLCRLGLKFGAPLASCPGLLQLAKSLGLNVIGVSFHVGSGCKDPMQFADAVWRARKVFDMGKETGYDFKFLDIGGGFERETFAEMSQVVRDSLDLYFPEDSGVRVVAEPGRLLVSSAFTLATNIIASRRALASNEAGETGEAGPSNPAPEHDESEGEGADVMYYINDGVYGSFNCIMFDHQIVHPYPLTISHSPSYAVPSFPPPPNVHLPVDLPIQLGYEHTEKASVWGPTCDSIDCVRQVVRLPQGMTVGDWIGWGEMGAYTLCAASTFNGFERSPVHWTTGGTTTDAIAVRAILDAFAGPQR</sequence>
<evidence type="ECO:0000256" key="2">
    <source>
        <dbReference type="ARBA" id="ARBA00008872"/>
    </source>
</evidence>
<dbReference type="InterPro" id="IPR029066">
    <property type="entry name" value="PLP-binding_barrel"/>
</dbReference>